<reference evidence="2 3" key="1">
    <citation type="journal article" date="2024" name="Ann. Entomol. Soc. Am.">
        <title>Genomic analyses of the southern and eastern yellowjacket wasps (Hymenoptera: Vespidae) reveal evolutionary signatures of social life.</title>
        <authorList>
            <person name="Catto M.A."/>
            <person name="Caine P.B."/>
            <person name="Orr S.E."/>
            <person name="Hunt B.G."/>
            <person name="Goodisman M.A.D."/>
        </authorList>
    </citation>
    <scope>NUCLEOTIDE SEQUENCE [LARGE SCALE GENOMIC DNA]</scope>
    <source>
        <strain evidence="2">232</strain>
        <tissue evidence="2">Head and thorax</tissue>
    </source>
</reference>
<dbReference type="Proteomes" id="UP001607303">
    <property type="component" value="Unassembled WGS sequence"/>
</dbReference>
<evidence type="ECO:0000313" key="3">
    <source>
        <dbReference type="Proteomes" id="UP001607303"/>
    </source>
</evidence>
<comment type="caution">
    <text evidence="2">The sequence shown here is derived from an EMBL/GenBank/DDBJ whole genome shotgun (WGS) entry which is preliminary data.</text>
</comment>
<dbReference type="AlphaFoldDB" id="A0ABD2AM05"/>
<keyword evidence="1" id="KW-1133">Transmembrane helix</keyword>
<dbReference type="EMBL" id="JAYRBN010000116">
    <property type="protein sequence ID" value="KAL2721653.1"/>
    <property type="molecule type" value="Genomic_DNA"/>
</dbReference>
<feature type="transmembrane region" description="Helical" evidence="1">
    <location>
        <begin position="6"/>
        <end position="22"/>
    </location>
</feature>
<keyword evidence="1" id="KW-0812">Transmembrane</keyword>
<sequence length="151" mass="17258">MGSYLRYLYFLFLFLLFSFEFLSSELRHIPFDKLIVYALALCIFFGEQKGVYVSQQTSPIGANTVQGFVLLCQCSQLLSSTFISTNIDSYPEGKLHGLGLRAKYLDLVNMDLHRTLIKINLHSTDLEFTSLKPITCLGLSVNYRFELFDNS</sequence>
<evidence type="ECO:0000256" key="1">
    <source>
        <dbReference type="SAM" id="Phobius"/>
    </source>
</evidence>
<gene>
    <name evidence="2" type="ORF">V1477_020473</name>
</gene>
<name>A0ABD2AM05_VESMC</name>
<organism evidence="2 3">
    <name type="scientific">Vespula maculifrons</name>
    <name type="common">Eastern yellow jacket</name>
    <name type="synonym">Wasp</name>
    <dbReference type="NCBI Taxonomy" id="7453"/>
    <lineage>
        <taxon>Eukaryota</taxon>
        <taxon>Metazoa</taxon>
        <taxon>Ecdysozoa</taxon>
        <taxon>Arthropoda</taxon>
        <taxon>Hexapoda</taxon>
        <taxon>Insecta</taxon>
        <taxon>Pterygota</taxon>
        <taxon>Neoptera</taxon>
        <taxon>Endopterygota</taxon>
        <taxon>Hymenoptera</taxon>
        <taxon>Apocrita</taxon>
        <taxon>Aculeata</taxon>
        <taxon>Vespoidea</taxon>
        <taxon>Vespidae</taxon>
        <taxon>Vespinae</taxon>
        <taxon>Vespula</taxon>
    </lineage>
</organism>
<evidence type="ECO:0000313" key="2">
    <source>
        <dbReference type="EMBL" id="KAL2721653.1"/>
    </source>
</evidence>
<keyword evidence="1" id="KW-0472">Membrane</keyword>
<protein>
    <submittedName>
        <fullName evidence="2">Uncharacterized protein</fullName>
    </submittedName>
</protein>
<keyword evidence="3" id="KW-1185">Reference proteome</keyword>
<proteinExistence type="predicted"/>
<accession>A0ABD2AM05</accession>